<sequence length="51" mass="6026">SPTLPRELIIFLLGIYFIIMNVHFQNFLKIATKQFSKCPYMNEDGMCKNKE</sequence>
<feature type="transmembrane region" description="Helical" evidence="1">
    <location>
        <begin position="6"/>
        <end position="24"/>
    </location>
</feature>
<keyword evidence="1" id="KW-1133">Transmembrane helix</keyword>
<comment type="caution">
    <text evidence="2">The sequence shown here is derived from an EMBL/GenBank/DDBJ whole genome shotgun (WGS) entry which is preliminary data.</text>
</comment>
<gene>
    <name evidence="2" type="ORF">S01H4_66681</name>
</gene>
<accession>X1F904</accession>
<name>X1F904_9ZZZZ</name>
<dbReference type="AlphaFoldDB" id="X1F904"/>
<evidence type="ECO:0000256" key="1">
    <source>
        <dbReference type="SAM" id="Phobius"/>
    </source>
</evidence>
<reference evidence="2" key="1">
    <citation type="journal article" date="2014" name="Front. Microbiol.">
        <title>High frequency of phylogenetically diverse reductive dehalogenase-homologous genes in deep subseafloor sedimentary metagenomes.</title>
        <authorList>
            <person name="Kawai M."/>
            <person name="Futagami T."/>
            <person name="Toyoda A."/>
            <person name="Takaki Y."/>
            <person name="Nishi S."/>
            <person name="Hori S."/>
            <person name="Arai W."/>
            <person name="Tsubouchi T."/>
            <person name="Morono Y."/>
            <person name="Uchiyama I."/>
            <person name="Ito T."/>
            <person name="Fujiyama A."/>
            <person name="Inagaki F."/>
            <person name="Takami H."/>
        </authorList>
    </citation>
    <scope>NUCLEOTIDE SEQUENCE</scope>
    <source>
        <strain evidence="2">Expedition CK06-06</strain>
    </source>
</reference>
<evidence type="ECO:0000313" key="2">
    <source>
        <dbReference type="EMBL" id="GAH25884.1"/>
    </source>
</evidence>
<dbReference type="EMBL" id="BART01041438">
    <property type="protein sequence ID" value="GAH25884.1"/>
    <property type="molecule type" value="Genomic_DNA"/>
</dbReference>
<protein>
    <submittedName>
        <fullName evidence="2">Uncharacterized protein</fullName>
    </submittedName>
</protein>
<keyword evidence="1" id="KW-0812">Transmembrane</keyword>
<feature type="non-terminal residue" evidence="2">
    <location>
        <position position="1"/>
    </location>
</feature>
<keyword evidence="1" id="KW-0472">Membrane</keyword>
<proteinExistence type="predicted"/>
<organism evidence="2">
    <name type="scientific">marine sediment metagenome</name>
    <dbReference type="NCBI Taxonomy" id="412755"/>
    <lineage>
        <taxon>unclassified sequences</taxon>
        <taxon>metagenomes</taxon>
        <taxon>ecological metagenomes</taxon>
    </lineage>
</organism>